<gene>
    <name evidence="7" type="primary">LOC100904218</name>
</gene>
<dbReference type="GO" id="GO:0005121">
    <property type="term" value="F:Toll binding"/>
    <property type="evidence" value="ECO:0007669"/>
    <property type="project" value="TreeGrafter"/>
</dbReference>
<evidence type="ECO:0000256" key="3">
    <source>
        <dbReference type="ARBA" id="ARBA00023157"/>
    </source>
</evidence>
<accession>A0AAJ6QQJ3</accession>
<evidence type="ECO:0000313" key="7">
    <source>
        <dbReference type="RefSeq" id="XP_003740557.1"/>
    </source>
</evidence>
<organism evidence="6 7">
    <name type="scientific">Galendromus occidentalis</name>
    <name type="common">western predatory mite</name>
    <dbReference type="NCBI Taxonomy" id="34638"/>
    <lineage>
        <taxon>Eukaryota</taxon>
        <taxon>Metazoa</taxon>
        <taxon>Ecdysozoa</taxon>
        <taxon>Arthropoda</taxon>
        <taxon>Chelicerata</taxon>
        <taxon>Arachnida</taxon>
        <taxon>Acari</taxon>
        <taxon>Parasitiformes</taxon>
        <taxon>Mesostigmata</taxon>
        <taxon>Gamasina</taxon>
        <taxon>Phytoseioidea</taxon>
        <taxon>Phytoseiidae</taxon>
        <taxon>Typhlodrominae</taxon>
        <taxon>Galendromus</taxon>
    </lineage>
</organism>
<reference evidence="7" key="1">
    <citation type="submission" date="2025-08" db="UniProtKB">
        <authorList>
            <consortium name="RefSeq"/>
        </authorList>
    </citation>
    <scope>IDENTIFICATION</scope>
</reference>
<dbReference type="Proteomes" id="UP000694867">
    <property type="component" value="Unplaced"/>
</dbReference>
<name>A0AAJ6QQJ3_9ACAR</name>
<keyword evidence="6" id="KW-1185">Reference proteome</keyword>
<dbReference type="SUPFAM" id="SSF57501">
    <property type="entry name" value="Cystine-knot cytokines"/>
    <property type="match status" value="1"/>
</dbReference>
<dbReference type="GO" id="GO:0021556">
    <property type="term" value="P:central nervous system formation"/>
    <property type="evidence" value="ECO:0007669"/>
    <property type="project" value="TreeGrafter"/>
</dbReference>
<dbReference type="AlphaFoldDB" id="A0AAJ6QQJ3"/>
<keyword evidence="3" id="KW-1015">Disulfide bond</keyword>
<dbReference type="GO" id="GO:0045087">
    <property type="term" value="P:innate immune response"/>
    <property type="evidence" value="ECO:0007669"/>
    <property type="project" value="TreeGrafter"/>
</dbReference>
<dbReference type="InterPro" id="IPR052444">
    <property type="entry name" value="Spz/Toll_ligand-like"/>
</dbReference>
<evidence type="ECO:0000259" key="5">
    <source>
        <dbReference type="Pfam" id="PF16077"/>
    </source>
</evidence>
<dbReference type="GO" id="GO:0008083">
    <property type="term" value="F:growth factor activity"/>
    <property type="evidence" value="ECO:0007669"/>
    <property type="project" value="TreeGrafter"/>
</dbReference>
<keyword evidence="4" id="KW-0325">Glycoprotein</keyword>
<feature type="domain" description="Spaetzle" evidence="5">
    <location>
        <begin position="114"/>
        <end position="206"/>
    </location>
</feature>
<dbReference type="GO" id="GO:0005615">
    <property type="term" value="C:extracellular space"/>
    <property type="evidence" value="ECO:0007669"/>
    <property type="project" value="UniProtKB-ARBA"/>
</dbReference>
<sequence>MAIGRPCSAVSEIVVQLSASDNIIMKRVSLCCKCMIWNARLRYILHKAPVTRGDVAAPGPPDRHAGRVIGPYRTLRALINQVTKYLKWPLEKLFRDLRDLQPPTLADSENGNLVCDSMTRIIRPGWARNTNGKWLVVINTPYHIQTVTEIKCRDEESACAYIAPCFHSSCQQRYNIQSLLVIDPNNHYKGPFLSQFLFPSSCVCFVPDPNLVLQAQCRAAPKYGS</sequence>
<dbReference type="FunFam" id="2.10.90.10:FF:000018">
    <property type="entry name" value="Spatzle 4"/>
    <property type="match status" value="1"/>
</dbReference>
<keyword evidence="2" id="KW-0732">Signal</keyword>
<dbReference type="PANTHER" id="PTHR23199">
    <property type="entry name" value="NEUROTROPHIN 1-RELATED"/>
    <property type="match status" value="1"/>
</dbReference>
<dbReference type="InterPro" id="IPR032104">
    <property type="entry name" value="Spaetzle"/>
</dbReference>
<dbReference type="Pfam" id="PF16077">
    <property type="entry name" value="Spaetzle"/>
    <property type="match status" value="1"/>
</dbReference>
<dbReference type="GeneID" id="100904218"/>
<dbReference type="Gene3D" id="2.10.90.10">
    <property type="entry name" value="Cystine-knot cytokines"/>
    <property type="match status" value="1"/>
</dbReference>
<protein>
    <submittedName>
        <fullName evidence="7">Uncharacterized protein LOC100904218</fullName>
    </submittedName>
</protein>
<evidence type="ECO:0000256" key="2">
    <source>
        <dbReference type="ARBA" id="ARBA00022729"/>
    </source>
</evidence>
<dbReference type="RefSeq" id="XP_003740557.1">
    <property type="nucleotide sequence ID" value="XM_003740509.1"/>
</dbReference>
<evidence type="ECO:0000256" key="4">
    <source>
        <dbReference type="ARBA" id="ARBA00023180"/>
    </source>
</evidence>
<comment type="subunit">
    <text evidence="1">Homodimer; disulfide-linked.</text>
</comment>
<evidence type="ECO:0000313" key="6">
    <source>
        <dbReference type="Proteomes" id="UP000694867"/>
    </source>
</evidence>
<dbReference type="InterPro" id="IPR029034">
    <property type="entry name" value="Cystine-knot_cytokine"/>
</dbReference>
<dbReference type="KEGG" id="goe:100904218"/>
<evidence type="ECO:0000256" key="1">
    <source>
        <dbReference type="ARBA" id="ARBA00011748"/>
    </source>
</evidence>
<proteinExistence type="predicted"/>
<dbReference type="PANTHER" id="PTHR23199:SF12">
    <property type="entry name" value="NEUROTROPHIN 1-RELATED"/>
    <property type="match status" value="1"/>
</dbReference>